<keyword evidence="2" id="KW-1185">Reference proteome</keyword>
<evidence type="ECO:0000313" key="1">
    <source>
        <dbReference type="EMBL" id="OJJ01110.1"/>
    </source>
</evidence>
<dbReference type="GeneID" id="63732743"/>
<dbReference type="AlphaFoldDB" id="A0A1L9PHU7"/>
<evidence type="ECO:0000313" key="2">
    <source>
        <dbReference type="Proteomes" id="UP000184073"/>
    </source>
</evidence>
<gene>
    <name evidence="1" type="ORF">ASPVEDRAFT_82650</name>
</gene>
<dbReference type="VEuPathDB" id="FungiDB:ASPVEDRAFT_82650"/>
<dbReference type="OrthoDB" id="4416589at2759"/>
<organism evidence="1 2">
    <name type="scientific">Aspergillus versicolor CBS 583.65</name>
    <dbReference type="NCBI Taxonomy" id="1036611"/>
    <lineage>
        <taxon>Eukaryota</taxon>
        <taxon>Fungi</taxon>
        <taxon>Dikarya</taxon>
        <taxon>Ascomycota</taxon>
        <taxon>Pezizomycotina</taxon>
        <taxon>Eurotiomycetes</taxon>
        <taxon>Eurotiomycetidae</taxon>
        <taxon>Eurotiales</taxon>
        <taxon>Aspergillaceae</taxon>
        <taxon>Aspergillus</taxon>
        <taxon>Aspergillus subgen. Nidulantes</taxon>
    </lineage>
</organism>
<reference evidence="2" key="1">
    <citation type="journal article" date="2017" name="Genome Biol.">
        <title>Comparative genomics reveals high biological diversity and specific adaptations in the industrially and medically important fungal genus Aspergillus.</title>
        <authorList>
            <person name="de Vries R.P."/>
            <person name="Riley R."/>
            <person name="Wiebenga A."/>
            <person name="Aguilar-Osorio G."/>
            <person name="Amillis S."/>
            <person name="Uchima C.A."/>
            <person name="Anderluh G."/>
            <person name="Asadollahi M."/>
            <person name="Askin M."/>
            <person name="Barry K."/>
            <person name="Battaglia E."/>
            <person name="Bayram O."/>
            <person name="Benocci T."/>
            <person name="Braus-Stromeyer S.A."/>
            <person name="Caldana C."/>
            <person name="Canovas D."/>
            <person name="Cerqueira G.C."/>
            <person name="Chen F."/>
            <person name="Chen W."/>
            <person name="Choi C."/>
            <person name="Clum A."/>
            <person name="Dos Santos R.A."/>
            <person name="Damasio A.R."/>
            <person name="Diallinas G."/>
            <person name="Emri T."/>
            <person name="Fekete E."/>
            <person name="Flipphi M."/>
            <person name="Freyberg S."/>
            <person name="Gallo A."/>
            <person name="Gournas C."/>
            <person name="Habgood R."/>
            <person name="Hainaut M."/>
            <person name="Harispe M.L."/>
            <person name="Henrissat B."/>
            <person name="Hilden K.S."/>
            <person name="Hope R."/>
            <person name="Hossain A."/>
            <person name="Karabika E."/>
            <person name="Karaffa L."/>
            <person name="Karanyi Z."/>
            <person name="Krasevec N."/>
            <person name="Kuo A."/>
            <person name="Kusch H."/>
            <person name="LaButti K."/>
            <person name="Lagendijk E.L."/>
            <person name="Lapidus A."/>
            <person name="Levasseur A."/>
            <person name="Lindquist E."/>
            <person name="Lipzen A."/>
            <person name="Logrieco A.F."/>
            <person name="MacCabe A."/>
            <person name="Maekelae M.R."/>
            <person name="Malavazi I."/>
            <person name="Melin P."/>
            <person name="Meyer V."/>
            <person name="Mielnichuk N."/>
            <person name="Miskei M."/>
            <person name="Molnar A.P."/>
            <person name="Mule G."/>
            <person name="Ngan C.Y."/>
            <person name="Orejas M."/>
            <person name="Orosz E."/>
            <person name="Ouedraogo J.P."/>
            <person name="Overkamp K.M."/>
            <person name="Park H.-S."/>
            <person name="Perrone G."/>
            <person name="Piumi F."/>
            <person name="Punt P.J."/>
            <person name="Ram A.F."/>
            <person name="Ramon A."/>
            <person name="Rauscher S."/>
            <person name="Record E."/>
            <person name="Riano-Pachon D.M."/>
            <person name="Robert V."/>
            <person name="Roehrig J."/>
            <person name="Ruller R."/>
            <person name="Salamov A."/>
            <person name="Salih N.S."/>
            <person name="Samson R.A."/>
            <person name="Sandor E."/>
            <person name="Sanguinetti M."/>
            <person name="Schuetze T."/>
            <person name="Sepcic K."/>
            <person name="Shelest E."/>
            <person name="Sherlock G."/>
            <person name="Sophianopoulou V."/>
            <person name="Squina F.M."/>
            <person name="Sun H."/>
            <person name="Susca A."/>
            <person name="Todd R.B."/>
            <person name="Tsang A."/>
            <person name="Unkles S.E."/>
            <person name="van de Wiele N."/>
            <person name="van Rossen-Uffink D."/>
            <person name="Oliveira J.V."/>
            <person name="Vesth T.C."/>
            <person name="Visser J."/>
            <person name="Yu J.-H."/>
            <person name="Zhou M."/>
            <person name="Andersen M.R."/>
            <person name="Archer D.B."/>
            <person name="Baker S.E."/>
            <person name="Benoit I."/>
            <person name="Brakhage A.A."/>
            <person name="Braus G.H."/>
            <person name="Fischer R."/>
            <person name="Frisvad J.C."/>
            <person name="Goldman G.H."/>
            <person name="Houbraken J."/>
            <person name="Oakley B."/>
            <person name="Pocsi I."/>
            <person name="Scazzocchio C."/>
            <person name="Seiboth B."/>
            <person name="vanKuyk P.A."/>
            <person name="Wortman J."/>
            <person name="Dyer P.S."/>
            <person name="Grigoriev I.V."/>
        </authorList>
    </citation>
    <scope>NUCLEOTIDE SEQUENCE [LARGE SCALE GENOMIC DNA]</scope>
    <source>
        <strain evidence="2">CBS 583.65</strain>
    </source>
</reference>
<accession>A0A1L9PHU7</accession>
<proteinExistence type="predicted"/>
<protein>
    <submittedName>
        <fullName evidence="1">Uncharacterized protein</fullName>
    </submittedName>
</protein>
<dbReference type="EMBL" id="KV878128">
    <property type="protein sequence ID" value="OJJ01110.1"/>
    <property type="molecule type" value="Genomic_DNA"/>
</dbReference>
<name>A0A1L9PHU7_ASPVE</name>
<sequence length="190" mass="21962">MECTTFETMCEDCQYDYMMLEDQGEAGDILEYEPATYPIVFKSVWASGNNITFALEEDYARRLLTNVQYRLHERFRKPVSVACNYEMFRQPKGLFVCASLLIDFPCEALPVDIKSFLRGVLGSKQGSTDWTTKVEIDDDLKEYILEGEGAGIENWDAYITSNQDDLCSARLRWFTDRAKGVCKWRILFTT</sequence>
<dbReference type="Proteomes" id="UP000184073">
    <property type="component" value="Unassembled WGS sequence"/>
</dbReference>
<dbReference type="RefSeq" id="XP_040666872.1">
    <property type="nucleotide sequence ID" value="XM_040817232.1"/>
</dbReference>